<dbReference type="InterPro" id="IPR044680">
    <property type="entry name" value="EX1/2"/>
</dbReference>
<organism evidence="5 6">
    <name type="scientific">Gossypium arboreum</name>
    <name type="common">Tree cotton</name>
    <name type="synonym">Gossypium nanking</name>
    <dbReference type="NCBI Taxonomy" id="29729"/>
    <lineage>
        <taxon>Eukaryota</taxon>
        <taxon>Viridiplantae</taxon>
        <taxon>Streptophyta</taxon>
        <taxon>Embryophyta</taxon>
        <taxon>Tracheophyta</taxon>
        <taxon>Spermatophyta</taxon>
        <taxon>Magnoliopsida</taxon>
        <taxon>eudicotyledons</taxon>
        <taxon>Gunneridae</taxon>
        <taxon>Pentapetalae</taxon>
        <taxon>rosids</taxon>
        <taxon>malvids</taxon>
        <taxon>Malvales</taxon>
        <taxon>Malvaceae</taxon>
        <taxon>Malvoideae</taxon>
        <taxon>Gossypium</taxon>
    </lineage>
</organism>
<gene>
    <name evidence="5" type="ORF">PVK06_023571</name>
</gene>
<dbReference type="Gene3D" id="1.10.472.10">
    <property type="entry name" value="Cyclin-like"/>
    <property type="match status" value="1"/>
</dbReference>
<dbReference type="InterPro" id="IPR036915">
    <property type="entry name" value="Cyclin-like_sf"/>
</dbReference>
<dbReference type="Pfam" id="PF00382">
    <property type="entry name" value="TFIIB"/>
    <property type="match status" value="1"/>
</dbReference>
<proteinExistence type="predicted"/>
<dbReference type="InterPro" id="IPR000812">
    <property type="entry name" value="TFIIB"/>
</dbReference>
<sequence length="364" mass="40157">MPADPKPSYTFSSLRDRSRDILSVVVALLFGVGCSSLTAAAIYLVWIIFMARCEYHEDDESDEEFSPKKMGQSPISIAAAVIYIITQLSDDKKPLKDISVVTGVAEGTIRNSYKDLYPHVSKIIPNWILYIFLTFGKLVRITPGVGRFVARSYSPRQLVSASPRIPLFEIFVVKEDEEIYLMQVVYLQRAKGSSTNSTSSPSRPTKTPSYDHEKLLTRKFLINSIYLLDVACYKGQGRIAEFGFRNPRWVDGELLQLNGKGIGPYVKGADLGFLYIVPEQRKASLKVMIFSGVCGKSVAKVKRSSISAIAFSTSVEGSVSMLGFTDPFSLSIGTSLLVDSTIISTRSSPGIGFDDWDFVLGDST</sequence>
<reference evidence="5 6" key="1">
    <citation type="submission" date="2023-03" db="EMBL/GenBank/DDBJ databases">
        <title>WGS of Gossypium arboreum.</title>
        <authorList>
            <person name="Yu D."/>
        </authorList>
    </citation>
    <scope>NUCLEOTIDE SEQUENCE [LARGE SCALE GENOMIC DNA]</scope>
    <source>
        <tissue evidence="5">Leaf</tissue>
    </source>
</reference>
<protein>
    <recommendedName>
        <fullName evidence="4">Transcription factor TFIIB cyclin-like domain-containing protein</fullName>
    </recommendedName>
</protein>
<dbReference type="EMBL" id="JARKNE010000007">
    <property type="protein sequence ID" value="KAK5818628.1"/>
    <property type="molecule type" value="Genomic_DNA"/>
</dbReference>
<evidence type="ECO:0000256" key="1">
    <source>
        <dbReference type="ARBA" id="ARBA00023015"/>
    </source>
</evidence>
<dbReference type="PANTHER" id="PTHR33917:SF2">
    <property type="entry name" value="PROTEIN EXECUTER 2, CHLOROPLASTIC"/>
    <property type="match status" value="1"/>
</dbReference>
<evidence type="ECO:0000256" key="3">
    <source>
        <dbReference type="SAM" id="Phobius"/>
    </source>
</evidence>
<dbReference type="Proteomes" id="UP001358586">
    <property type="component" value="Chromosome 7"/>
</dbReference>
<keyword evidence="3" id="KW-0472">Membrane</keyword>
<evidence type="ECO:0000259" key="4">
    <source>
        <dbReference type="Pfam" id="PF00382"/>
    </source>
</evidence>
<keyword evidence="3" id="KW-0812">Transmembrane</keyword>
<evidence type="ECO:0000313" key="6">
    <source>
        <dbReference type="Proteomes" id="UP001358586"/>
    </source>
</evidence>
<dbReference type="PANTHER" id="PTHR33917">
    <property type="entry name" value="PROTEIN EXECUTER 1, CHLOROPLASTIC"/>
    <property type="match status" value="1"/>
</dbReference>
<evidence type="ECO:0000256" key="2">
    <source>
        <dbReference type="ARBA" id="ARBA00023163"/>
    </source>
</evidence>
<keyword evidence="6" id="KW-1185">Reference proteome</keyword>
<dbReference type="SUPFAM" id="SSF47954">
    <property type="entry name" value="Cyclin-like"/>
    <property type="match status" value="1"/>
</dbReference>
<evidence type="ECO:0000313" key="5">
    <source>
        <dbReference type="EMBL" id="KAK5818628.1"/>
    </source>
</evidence>
<dbReference type="PROSITE" id="PS51257">
    <property type="entry name" value="PROKAR_LIPOPROTEIN"/>
    <property type="match status" value="1"/>
</dbReference>
<comment type="caution">
    <text evidence="5">The sequence shown here is derived from an EMBL/GenBank/DDBJ whole genome shotgun (WGS) entry which is preliminary data.</text>
</comment>
<keyword evidence="1" id="KW-0805">Transcription regulation</keyword>
<name>A0ABR0PBL7_GOSAR</name>
<dbReference type="InterPro" id="IPR013150">
    <property type="entry name" value="TFIIB_cyclin"/>
</dbReference>
<feature type="transmembrane region" description="Helical" evidence="3">
    <location>
        <begin position="21"/>
        <end position="49"/>
    </location>
</feature>
<dbReference type="PRINTS" id="PR00685">
    <property type="entry name" value="TIFACTORIIB"/>
</dbReference>
<feature type="domain" description="Transcription factor TFIIB cyclin-like" evidence="4">
    <location>
        <begin position="71"/>
        <end position="118"/>
    </location>
</feature>
<keyword evidence="3" id="KW-1133">Transmembrane helix</keyword>
<keyword evidence="2" id="KW-0804">Transcription</keyword>
<accession>A0ABR0PBL7</accession>
<dbReference type="Pfam" id="PF12014">
    <property type="entry name" value="Cyclin_D1_bind"/>
    <property type="match status" value="1"/>
</dbReference>